<dbReference type="Proteomes" id="UP001212997">
    <property type="component" value="Unassembled WGS sequence"/>
</dbReference>
<protein>
    <submittedName>
        <fullName evidence="2">Uncharacterized protein</fullName>
    </submittedName>
</protein>
<organism evidence="2 3">
    <name type="scientific">Meripilus lineatus</name>
    <dbReference type="NCBI Taxonomy" id="2056292"/>
    <lineage>
        <taxon>Eukaryota</taxon>
        <taxon>Fungi</taxon>
        <taxon>Dikarya</taxon>
        <taxon>Basidiomycota</taxon>
        <taxon>Agaricomycotina</taxon>
        <taxon>Agaricomycetes</taxon>
        <taxon>Polyporales</taxon>
        <taxon>Meripilaceae</taxon>
        <taxon>Meripilus</taxon>
    </lineage>
</organism>
<proteinExistence type="predicted"/>
<evidence type="ECO:0000313" key="3">
    <source>
        <dbReference type="Proteomes" id="UP001212997"/>
    </source>
</evidence>
<reference evidence="2" key="1">
    <citation type="submission" date="2022-07" db="EMBL/GenBank/DDBJ databases">
        <title>Genome Sequence of Physisporinus lineatus.</title>
        <authorList>
            <person name="Buettner E."/>
        </authorList>
    </citation>
    <scope>NUCLEOTIDE SEQUENCE</scope>
    <source>
        <strain evidence="2">VT162</strain>
    </source>
</reference>
<gene>
    <name evidence="2" type="ORF">NLI96_g1952</name>
</gene>
<comment type="caution">
    <text evidence="2">The sequence shown here is derived from an EMBL/GenBank/DDBJ whole genome shotgun (WGS) entry which is preliminary data.</text>
</comment>
<feature type="region of interest" description="Disordered" evidence="1">
    <location>
        <begin position="68"/>
        <end position="104"/>
    </location>
</feature>
<evidence type="ECO:0000256" key="1">
    <source>
        <dbReference type="SAM" id="MobiDB-lite"/>
    </source>
</evidence>
<keyword evidence="3" id="KW-1185">Reference proteome</keyword>
<name>A0AAD5YMD0_9APHY</name>
<accession>A0AAD5YMD0</accession>
<evidence type="ECO:0000313" key="2">
    <source>
        <dbReference type="EMBL" id="KAJ3489669.1"/>
    </source>
</evidence>
<sequence length="353" mass="39424">MQSNTTRDTSEPYRRSNRFNALGQMLLTNQRLNKLTAARSHFEAHGMLHGSLFSSVVDSTVTSTTIDNRVESAQVSDPFEEFEGSSDSDDASNDSSEKKTRNVASEELMVDAGGSWSIVEGPRVHAFVRLAQRNVRNLPRNLDTLGSLLGLANLPNLAAVFVYNQIHPSTPMNAHDIAPREYQICSKVYVYPSAVATYYAPSDLSGRSGMHREHIRSSRSWRSGPPRFDCVFVERDPQRPGFQGLLAARVRLLLAFEFRGKRYPCALVEWYTTHGDSPDDVTGLWVVTPDFNEDGTRACEVIHVDCIIRGAHLIGVYGTQYLPSGFHPSHALDAFSAFYINKYADHHSHEIAF</sequence>
<dbReference type="EMBL" id="JANAWD010000041">
    <property type="protein sequence ID" value="KAJ3489669.1"/>
    <property type="molecule type" value="Genomic_DNA"/>
</dbReference>
<feature type="compositionally biased region" description="Acidic residues" evidence="1">
    <location>
        <begin position="78"/>
        <end position="92"/>
    </location>
</feature>
<dbReference type="AlphaFoldDB" id="A0AAD5YMD0"/>